<evidence type="ECO:0000313" key="3">
    <source>
        <dbReference type="Proteomes" id="UP000510821"/>
    </source>
</evidence>
<accession>A0A7D6BH19</accession>
<proteinExistence type="predicted"/>
<dbReference type="KEGG" id="flt:Sv326_0800"/>
<evidence type="ECO:0008006" key="4">
    <source>
        <dbReference type="Google" id="ProtNLM"/>
    </source>
</evidence>
<feature type="transmembrane region" description="Helical" evidence="1">
    <location>
        <begin position="74"/>
        <end position="92"/>
    </location>
</feature>
<dbReference type="Gene3D" id="3.40.30.10">
    <property type="entry name" value="Glutaredoxin"/>
    <property type="match status" value="1"/>
</dbReference>
<dbReference type="AlphaFoldDB" id="A0A7D6BH19"/>
<reference evidence="3" key="1">
    <citation type="submission" date="2020-07" db="EMBL/GenBank/DDBJ databases">
        <title>Metabolic diversity and evolutionary history of the archaeal phylum ###Micrarchaeota### uncovered from a freshwater lake metagenome.</title>
        <authorList>
            <person name="Kadnikov V.V."/>
            <person name="Savvichev A.S."/>
            <person name="Mardanov A.V."/>
            <person name="Beletsky A.V."/>
            <person name="Chupakov A.V."/>
            <person name="Kokryatskaya N.M."/>
            <person name="Pimenov N.V."/>
            <person name="Ravin N.V."/>
        </authorList>
    </citation>
    <scope>NUCLEOTIDE SEQUENCE [LARGE SCALE GENOMIC DNA]</scope>
</reference>
<keyword evidence="1" id="KW-0472">Membrane</keyword>
<dbReference type="PROSITE" id="PS00194">
    <property type="entry name" value="THIOREDOXIN_1"/>
    <property type="match status" value="1"/>
</dbReference>
<dbReference type="InterPro" id="IPR017937">
    <property type="entry name" value="Thioredoxin_CS"/>
</dbReference>
<dbReference type="CDD" id="cd02947">
    <property type="entry name" value="TRX_family"/>
    <property type="match status" value="1"/>
</dbReference>
<organism evidence="2 3">
    <name type="scientific">Fermentimicrarchaeum limneticum</name>
    <dbReference type="NCBI Taxonomy" id="2795018"/>
    <lineage>
        <taxon>Archaea</taxon>
        <taxon>Candidatus Micrarchaeota</taxon>
        <taxon>Candidatus Fermentimicrarchaeales</taxon>
        <taxon>Candidatus Fermentimicrarchaeaceae</taxon>
        <taxon>Candidatus Fermentimicrarchaeum</taxon>
    </lineage>
</organism>
<dbReference type="EMBL" id="CP058998">
    <property type="protein sequence ID" value="QLJ52975.1"/>
    <property type="molecule type" value="Genomic_DNA"/>
</dbReference>
<gene>
    <name evidence="2" type="ORF">Sv326_0800</name>
</gene>
<keyword evidence="1" id="KW-0812">Transmembrane</keyword>
<evidence type="ECO:0000256" key="1">
    <source>
        <dbReference type="SAM" id="Phobius"/>
    </source>
</evidence>
<evidence type="ECO:0000313" key="2">
    <source>
        <dbReference type="EMBL" id="QLJ52975.1"/>
    </source>
</evidence>
<name>A0A7D6BH19_FERL1</name>
<dbReference type="Proteomes" id="UP000510821">
    <property type="component" value="Chromosome"/>
</dbReference>
<dbReference type="SUPFAM" id="SSF52833">
    <property type="entry name" value="Thioredoxin-like"/>
    <property type="match status" value="1"/>
</dbReference>
<dbReference type="InterPro" id="IPR036249">
    <property type="entry name" value="Thioredoxin-like_sf"/>
</dbReference>
<keyword evidence="1" id="KW-1133">Transmembrane helix</keyword>
<protein>
    <recommendedName>
        <fullName evidence="4">Thioredoxin domain-containing protein</fullName>
    </recommendedName>
</protein>
<sequence>MILCLVALVVFGILGIFSAKYRELAKEAFGCFFKTIQLKPCDSKLDQRIKSKLVAKIMKFSPRLAKLTYKNFTVFSWVFTIIFFASMGYSAYSVYNLVVYGTCNPGGFCIFNPGGTNATQDNVCNITGRFVEFYGEGCPHCNKMVPIVAQVENNTGVQFEKMEIWYNDTNKAFYRDYQDYITRDCGFLGVPTFLSLKTNRSICGEKSADELERFIIENG</sequence>